<proteinExistence type="predicted"/>
<evidence type="ECO:0000313" key="1">
    <source>
        <dbReference type="EMBL" id="KAF7634708.1"/>
    </source>
</evidence>
<dbReference type="EMBL" id="JABEBT010000052">
    <property type="protein sequence ID" value="KAF7634708.1"/>
    <property type="molecule type" value="Genomic_DNA"/>
</dbReference>
<sequence>MNSKNERRNNSTNLNKKKLVELKQIVVNVIECMELYNCIK</sequence>
<name>A0A8S9ZNF1_9BILA</name>
<comment type="caution">
    <text evidence="1">The sequence shown here is derived from an EMBL/GenBank/DDBJ whole genome shotgun (WGS) entry which is preliminary data.</text>
</comment>
<reference evidence="1" key="1">
    <citation type="journal article" date="2020" name="Ecol. Evol.">
        <title>Genome structure and content of the rice root-knot nematode (Meloidogyne graminicola).</title>
        <authorList>
            <person name="Phan N.T."/>
            <person name="Danchin E.G.J."/>
            <person name="Klopp C."/>
            <person name="Perfus-Barbeoch L."/>
            <person name="Kozlowski D.K."/>
            <person name="Koutsovoulos G.D."/>
            <person name="Lopez-Roques C."/>
            <person name="Bouchez O."/>
            <person name="Zahm M."/>
            <person name="Besnard G."/>
            <person name="Bellafiore S."/>
        </authorList>
    </citation>
    <scope>NUCLEOTIDE SEQUENCE</scope>
    <source>
        <strain evidence="1">VN-18</strain>
    </source>
</reference>
<organism evidence="1 2">
    <name type="scientific">Meloidogyne graminicola</name>
    <dbReference type="NCBI Taxonomy" id="189291"/>
    <lineage>
        <taxon>Eukaryota</taxon>
        <taxon>Metazoa</taxon>
        <taxon>Ecdysozoa</taxon>
        <taxon>Nematoda</taxon>
        <taxon>Chromadorea</taxon>
        <taxon>Rhabditida</taxon>
        <taxon>Tylenchina</taxon>
        <taxon>Tylenchomorpha</taxon>
        <taxon>Tylenchoidea</taxon>
        <taxon>Meloidogynidae</taxon>
        <taxon>Meloidogyninae</taxon>
        <taxon>Meloidogyne</taxon>
    </lineage>
</organism>
<accession>A0A8S9ZNF1</accession>
<dbReference type="AlphaFoldDB" id="A0A8S9ZNF1"/>
<gene>
    <name evidence="1" type="ORF">Mgra_00005855</name>
</gene>
<evidence type="ECO:0000313" key="2">
    <source>
        <dbReference type="Proteomes" id="UP000605970"/>
    </source>
</evidence>
<protein>
    <submittedName>
        <fullName evidence="1">Uncharacterized protein</fullName>
    </submittedName>
</protein>
<dbReference type="Proteomes" id="UP000605970">
    <property type="component" value="Unassembled WGS sequence"/>
</dbReference>
<keyword evidence="2" id="KW-1185">Reference proteome</keyword>